<dbReference type="PATRIC" id="fig|443610.3.peg.77"/>
<dbReference type="CDD" id="cd05387">
    <property type="entry name" value="BY-kinase"/>
    <property type="match status" value="1"/>
</dbReference>
<dbReference type="InterPro" id="IPR032807">
    <property type="entry name" value="GNVR"/>
</dbReference>
<dbReference type="PANTHER" id="PTHR32309">
    <property type="entry name" value="TYROSINE-PROTEIN KINASE"/>
    <property type="match status" value="1"/>
</dbReference>
<sequence>MDDSEIDIRGILGFLRRRLRLIALTFLVVVGAAGIVAFTLTPIYSAAALILVDPSHKNLLQPEAQLNATSADNARIDSEVEILRSDSILLKVIASQNLLLNEEFGASAGLRTRLMNLLRLGEPPRPSEEDILNATLGKLRDAFSVQRRGMTYLIAVQARSQDPEMAARLANAIAGAYIEDQLSAKIASTQASRDILQSRIIEARDAIAASKGALDAFVETHIQPVPEARREAIEPQLPGLEETSPTALDLRRDVLGSALPAGTLAELYALQQNAEIARSQYQQLLSRSRNLEAQINLQIADSRIVSPALAPQLPSFPNKTLILALAALGALGFGVALAFLYENLIGGFTTEAQMESVLRFRVASAVPRAKPQPEGGPSDLMVNAPLSAFAEAIRRIRTVVDQQARAGAAPAGEGGRVIMVSSTAPGEGKSTLSLALARSYALSGRRTLLIDCDLRKPSIHRQLGIEPSHGLHDYLSPSGSGPMDLISVVSRDQLTDATVIVGARKSDVPTDQLLAGASFGKLIEAARSSFEIIILDTPPIDPIVDGLYVAPFADSIVFVTKWASTAQNDTRKAIESLTQAKRPETPIVTALNQQDEPKTAYYRKYGGYYQEA</sequence>
<keyword evidence="12" id="KW-1185">Reference proteome</keyword>
<keyword evidence="5" id="KW-0067">ATP-binding</keyword>
<reference evidence="11 12" key="1">
    <citation type="submission" date="2015-03" db="EMBL/GenBank/DDBJ databases">
        <authorList>
            <person name="Hassan Y.I."/>
            <person name="Lepp D."/>
            <person name="Li X.-Z."/>
            <person name="Zhou T."/>
        </authorList>
    </citation>
    <scope>NUCLEOTIDE SEQUENCE [LARGE SCALE GENOMIC DNA]</scope>
    <source>
        <strain evidence="11 12">BD-c194</strain>
    </source>
</reference>
<dbReference type="InterPro" id="IPR005702">
    <property type="entry name" value="Wzc-like_C"/>
</dbReference>
<organism evidence="11 12">
    <name type="scientific">Devosia geojensis</name>
    <dbReference type="NCBI Taxonomy" id="443610"/>
    <lineage>
        <taxon>Bacteria</taxon>
        <taxon>Pseudomonadati</taxon>
        <taxon>Pseudomonadota</taxon>
        <taxon>Alphaproteobacteria</taxon>
        <taxon>Hyphomicrobiales</taxon>
        <taxon>Devosiaceae</taxon>
        <taxon>Devosia</taxon>
    </lineage>
</organism>
<comment type="caution">
    <text evidence="11">The sequence shown here is derived from an EMBL/GenBank/DDBJ whole genome shotgun (WGS) entry which is preliminary data.</text>
</comment>
<protein>
    <submittedName>
        <fullName evidence="11">Uncharacterized protein</fullName>
    </submittedName>
</protein>
<dbReference type="Pfam" id="PF13807">
    <property type="entry name" value="GNVR"/>
    <property type="match status" value="1"/>
</dbReference>
<evidence type="ECO:0000256" key="3">
    <source>
        <dbReference type="ARBA" id="ARBA00022692"/>
    </source>
</evidence>
<dbReference type="RefSeq" id="WP_046108385.1">
    <property type="nucleotide sequence ID" value="NZ_JZEX01000097.1"/>
</dbReference>
<keyword evidence="7 8" id="KW-0472">Membrane</keyword>
<evidence type="ECO:0000256" key="6">
    <source>
        <dbReference type="ARBA" id="ARBA00022989"/>
    </source>
</evidence>
<evidence type="ECO:0000256" key="7">
    <source>
        <dbReference type="ARBA" id="ARBA00023136"/>
    </source>
</evidence>
<dbReference type="SUPFAM" id="SSF52540">
    <property type="entry name" value="P-loop containing nucleoside triphosphate hydrolases"/>
    <property type="match status" value="1"/>
</dbReference>
<evidence type="ECO:0000313" key="11">
    <source>
        <dbReference type="EMBL" id="KKB12019.1"/>
    </source>
</evidence>
<keyword evidence="2" id="KW-1003">Cell membrane</keyword>
<feature type="domain" description="Polysaccharide chain length determinant N-terminal" evidence="9">
    <location>
        <begin position="5"/>
        <end position="94"/>
    </location>
</feature>
<evidence type="ECO:0000259" key="9">
    <source>
        <dbReference type="Pfam" id="PF02706"/>
    </source>
</evidence>
<evidence type="ECO:0000256" key="5">
    <source>
        <dbReference type="ARBA" id="ARBA00022840"/>
    </source>
</evidence>
<name>A0A0F5FT46_9HYPH</name>
<dbReference type="Gene3D" id="3.40.50.300">
    <property type="entry name" value="P-loop containing nucleotide triphosphate hydrolases"/>
    <property type="match status" value="1"/>
</dbReference>
<evidence type="ECO:0000256" key="2">
    <source>
        <dbReference type="ARBA" id="ARBA00022475"/>
    </source>
</evidence>
<dbReference type="AlphaFoldDB" id="A0A0F5FT46"/>
<evidence type="ECO:0000256" key="8">
    <source>
        <dbReference type="SAM" id="Phobius"/>
    </source>
</evidence>
<dbReference type="EMBL" id="JZEX01000097">
    <property type="protein sequence ID" value="KKB12019.1"/>
    <property type="molecule type" value="Genomic_DNA"/>
</dbReference>
<evidence type="ECO:0000313" key="12">
    <source>
        <dbReference type="Proteomes" id="UP000033632"/>
    </source>
</evidence>
<comment type="subcellular location">
    <subcellularLocation>
        <location evidence="1">Cell membrane</location>
        <topology evidence="1">Multi-pass membrane protein</topology>
    </subcellularLocation>
</comment>
<feature type="transmembrane region" description="Helical" evidence="8">
    <location>
        <begin position="21"/>
        <end position="52"/>
    </location>
</feature>
<dbReference type="InterPro" id="IPR003856">
    <property type="entry name" value="LPS_length_determ_N"/>
</dbReference>
<dbReference type="GO" id="GO:0005886">
    <property type="term" value="C:plasma membrane"/>
    <property type="evidence" value="ECO:0007669"/>
    <property type="project" value="UniProtKB-SubCell"/>
</dbReference>
<dbReference type="Proteomes" id="UP000033632">
    <property type="component" value="Unassembled WGS sequence"/>
</dbReference>
<keyword evidence="3 8" id="KW-0812">Transmembrane</keyword>
<dbReference type="InterPro" id="IPR027417">
    <property type="entry name" value="P-loop_NTPase"/>
</dbReference>
<evidence type="ECO:0000256" key="4">
    <source>
        <dbReference type="ARBA" id="ARBA00022741"/>
    </source>
</evidence>
<dbReference type="InterPro" id="IPR033756">
    <property type="entry name" value="YlxH/NBP35"/>
</dbReference>
<evidence type="ECO:0000259" key="10">
    <source>
        <dbReference type="Pfam" id="PF13807"/>
    </source>
</evidence>
<dbReference type="GO" id="GO:0004713">
    <property type="term" value="F:protein tyrosine kinase activity"/>
    <property type="evidence" value="ECO:0007669"/>
    <property type="project" value="TreeGrafter"/>
</dbReference>
<dbReference type="Pfam" id="PF10609">
    <property type="entry name" value="ParA"/>
    <property type="match status" value="1"/>
</dbReference>
<evidence type="ECO:0000256" key="1">
    <source>
        <dbReference type="ARBA" id="ARBA00004651"/>
    </source>
</evidence>
<accession>A0A0F5FT46</accession>
<keyword evidence="6 8" id="KW-1133">Transmembrane helix</keyword>
<gene>
    <name evidence="11" type="ORF">VE25_09555</name>
</gene>
<dbReference type="PANTHER" id="PTHR32309:SF13">
    <property type="entry name" value="FERRIC ENTEROBACTIN TRANSPORT PROTEIN FEPE"/>
    <property type="match status" value="1"/>
</dbReference>
<feature type="domain" description="Tyrosine-protein kinase G-rich" evidence="10">
    <location>
        <begin position="269"/>
        <end position="340"/>
    </location>
</feature>
<dbReference type="Pfam" id="PF02706">
    <property type="entry name" value="Wzz"/>
    <property type="match status" value="1"/>
</dbReference>
<proteinExistence type="predicted"/>
<dbReference type="STRING" id="443610.VE25_09555"/>
<keyword evidence="4" id="KW-0547">Nucleotide-binding</keyword>
<dbReference type="OrthoDB" id="230260at2"/>
<dbReference type="GO" id="GO:0005524">
    <property type="term" value="F:ATP binding"/>
    <property type="evidence" value="ECO:0007669"/>
    <property type="project" value="UniProtKB-KW"/>
</dbReference>
<dbReference type="InterPro" id="IPR050445">
    <property type="entry name" value="Bact_polysacc_biosynth/exp"/>
</dbReference>